<name>A0ACC0IBR6_9ERIC</name>
<sequence length="57" mass="6711">MVKEPWFFPSWAAVFPLRYHSIHQLEMNDGIYNDNEIRSQTTGILPPRLLSCRSEAF</sequence>
<evidence type="ECO:0000313" key="1">
    <source>
        <dbReference type="EMBL" id="KAI8022703.1"/>
    </source>
</evidence>
<organism evidence="1 2">
    <name type="scientific">Camellia lanceoleosa</name>
    <dbReference type="NCBI Taxonomy" id="1840588"/>
    <lineage>
        <taxon>Eukaryota</taxon>
        <taxon>Viridiplantae</taxon>
        <taxon>Streptophyta</taxon>
        <taxon>Embryophyta</taxon>
        <taxon>Tracheophyta</taxon>
        <taxon>Spermatophyta</taxon>
        <taxon>Magnoliopsida</taxon>
        <taxon>eudicotyledons</taxon>
        <taxon>Gunneridae</taxon>
        <taxon>Pentapetalae</taxon>
        <taxon>asterids</taxon>
        <taxon>Ericales</taxon>
        <taxon>Theaceae</taxon>
        <taxon>Camellia</taxon>
    </lineage>
</organism>
<proteinExistence type="predicted"/>
<gene>
    <name evidence="1" type="ORF">LOK49_LG03G01808</name>
</gene>
<comment type="caution">
    <text evidence="1">The sequence shown here is derived from an EMBL/GenBank/DDBJ whole genome shotgun (WGS) entry which is preliminary data.</text>
</comment>
<protein>
    <submittedName>
        <fullName evidence="1">Uncharacterized protein</fullName>
    </submittedName>
</protein>
<accession>A0ACC0IBR6</accession>
<dbReference type="Proteomes" id="UP001060215">
    <property type="component" value="Chromosome 6"/>
</dbReference>
<reference evidence="1 2" key="1">
    <citation type="journal article" date="2022" name="Plant J.">
        <title>Chromosome-level genome of Camellia lanceoleosa provides a valuable resource for understanding genome evolution and self-incompatibility.</title>
        <authorList>
            <person name="Gong W."/>
            <person name="Xiao S."/>
            <person name="Wang L."/>
            <person name="Liao Z."/>
            <person name="Chang Y."/>
            <person name="Mo W."/>
            <person name="Hu G."/>
            <person name="Li W."/>
            <person name="Zhao G."/>
            <person name="Zhu H."/>
            <person name="Hu X."/>
            <person name="Ji K."/>
            <person name="Xiang X."/>
            <person name="Song Q."/>
            <person name="Yuan D."/>
            <person name="Jin S."/>
            <person name="Zhang L."/>
        </authorList>
    </citation>
    <scope>NUCLEOTIDE SEQUENCE [LARGE SCALE GENOMIC DNA]</scope>
    <source>
        <strain evidence="1">SQ_2022a</strain>
    </source>
</reference>
<keyword evidence="2" id="KW-1185">Reference proteome</keyword>
<evidence type="ECO:0000313" key="2">
    <source>
        <dbReference type="Proteomes" id="UP001060215"/>
    </source>
</evidence>
<dbReference type="EMBL" id="CM045763">
    <property type="protein sequence ID" value="KAI8022703.1"/>
    <property type="molecule type" value="Genomic_DNA"/>
</dbReference>